<reference evidence="1" key="1">
    <citation type="submission" date="2019-08" db="EMBL/GenBank/DDBJ databases">
        <title>Genome sequence of Clostridiales bacterium MT110.</title>
        <authorList>
            <person name="Cao J."/>
        </authorList>
    </citation>
    <scope>NUCLEOTIDE SEQUENCE</scope>
    <source>
        <strain evidence="1">MT110</strain>
    </source>
</reference>
<keyword evidence="2" id="KW-1185">Reference proteome</keyword>
<accession>A0ACD1ADV0</accession>
<dbReference type="Proteomes" id="UP000594014">
    <property type="component" value="Chromosome"/>
</dbReference>
<sequence>MSSWEVGSMRLSNVKTRSETGLDHVMQSINVLTPFGKKRMKELNPFLPGDEKALQDEFGKLEELLVLAEKKPQIAEELSETFMDMKDISFTIERSKGNALSVVELFEVKSLLLKMKRITELLEASESKLSEEFLLEDTGQLLDTLDPRQDRMHTFYIYDDFSETLGELRKRKREIEIRLRKIQKEIKLEIDRHYGITLTPKFDYTVSKSNKELVKIIKEIPELVAGDEDYLSVTFHLKGTEETDAVNQQMDQLNERIEEEELIIREKLSEEIFKHSLTLLENCNKIGALDFTLAKAVYAKQHNCIRPELVLDHQIEIEDGRHLVVEEILNAKKKDYCPVSIRLFDGVTCITGANMGGKTVSLKLVGLVAILTQYGFFVPCKKARVGLSNYIHILIGDSQSVQRGLSSFGSEMEELKEILDHSKDRSLLLIDEIASGTNPVEGLALTKSLVSYLKARPYISLITTHFDSVAVGGHIRNMQVRGLAQADFHRLEKELRYANRKERIEIIQKYMDYRLYEADNGEEIPKDALNIAKMLGIYDEIIENAKQYLK</sequence>
<gene>
    <name evidence="1" type="ORF">FRZ06_14605</name>
</gene>
<name>A0ACD1ADV0_9FIRM</name>
<evidence type="ECO:0000313" key="2">
    <source>
        <dbReference type="Proteomes" id="UP000594014"/>
    </source>
</evidence>
<dbReference type="EMBL" id="CP042469">
    <property type="protein sequence ID" value="QOX64484.1"/>
    <property type="molecule type" value="Genomic_DNA"/>
</dbReference>
<proteinExistence type="predicted"/>
<protein>
    <submittedName>
        <fullName evidence="1">DNA mismatch repair protein MutS</fullName>
    </submittedName>
</protein>
<organism evidence="1 2">
    <name type="scientific">Anoxybacterium hadale</name>
    <dbReference type="NCBI Taxonomy" id="3408580"/>
    <lineage>
        <taxon>Bacteria</taxon>
        <taxon>Bacillati</taxon>
        <taxon>Bacillota</taxon>
        <taxon>Clostridia</taxon>
        <taxon>Peptostreptococcales</taxon>
        <taxon>Anaerovoracaceae</taxon>
        <taxon>Anoxybacterium</taxon>
    </lineage>
</organism>
<evidence type="ECO:0000313" key="1">
    <source>
        <dbReference type="EMBL" id="QOX64484.1"/>
    </source>
</evidence>